<gene>
    <name evidence="1" type="ORF">LCGC14_0526400</name>
</gene>
<reference evidence="1" key="1">
    <citation type="journal article" date="2015" name="Nature">
        <title>Complex archaea that bridge the gap between prokaryotes and eukaryotes.</title>
        <authorList>
            <person name="Spang A."/>
            <person name="Saw J.H."/>
            <person name="Jorgensen S.L."/>
            <person name="Zaremba-Niedzwiedzka K."/>
            <person name="Martijn J."/>
            <person name="Lind A.E."/>
            <person name="van Eijk R."/>
            <person name="Schleper C."/>
            <person name="Guy L."/>
            <person name="Ettema T.J."/>
        </authorList>
    </citation>
    <scope>NUCLEOTIDE SEQUENCE</scope>
</reference>
<protein>
    <submittedName>
        <fullName evidence="1">Uncharacterized protein</fullName>
    </submittedName>
</protein>
<proteinExistence type="predicted"/>
<dbReference type="EMBL" id="LAZR01000675">
    <property type="protein sequence ID" value="KKN61015.1"/>
    <property type="molecule type" value="Genomic_DNA"/>
</dbReference>
<name>A0A0F9RX57_9ZZZZ</name>
<comment type="caution">
    <text evidence="1">The sequence shown here is derived from an EMBL/GenBank/DDBJ whole genome shotgun (WGS) entry which is preliminary data.</text>
</comment>
<dbReference type="AlphaFoldDB" id="A0A0F9RX57"/>
<sequence length="232" mass="27231">MDIIMLTDSRGFCPNRTHKDTKLTHLNWVDKFVDRNPLHDVDAQNWKGARLSNIFGQVKYIMDANKTYDLIVLQCGNHEYIQCYSESIMSRVVSYIMYVEGQPNCIWPPSAAQMKRALKDKHIVKIGPDRFRYRNDKLVNKYIKYLKSKTKHLLLIGMQYTTSPKLGLIMNNVYSKNVDYLHLPFNVYWQYENCYDGMHYNELAAEIVCSYVERYIKRSGQTTNSVLQNVCS</sequence>
<accession>A0A0F9RX57</accession>
<organism evidence="1">
    <name type="scientific">marine sediment metagenome</name>
    <dbReference type="NCBI Taxonomy" id="412755"/>
    <lineage>
        <taxon>unclassified sequences</taxon>
        <taxon>metagenomes</taxon>
        <taxon>ecological metagenomes</taxon>
    </lineage>
</organism>
<evidence type="ECO:0000313" key="1">
    <source>
        <dbReference type="EMBL" id="KKN61015.1"/>
    </source>
</evidence>